<dbReference type="Pfam" id="PF00990">
    <property type="entry name" value="GGDEF"/>
    <property type="match status" value="1"/>
</dbReference>
<dbReference type="EC" id="2.7.7.65" evidence="2"/>
<dbReference type="NCBIfam" id="TIGR00254">
    <property type="entry name" value="GGDEF"/>
    <property type="match status" value="1"/>
</dbReference>
<accession>A0ABT6WWW8</accession>
<dbReference type="Proteomes" id="UP001241758">
    <property type="component" value="Unassembled WGS sequence"/>
</dbReference>
<comment type="caution">
    <text evidence="2">The sequence shown here is derived from an EMBL/GenBank/DDBJ whole genome shotgun (WGS) entry which is preliminary data.</text>
</comment>
<dbReference type="InterPro" id="IPR011990">
    <property type="entry name" value="TPR-like_helical_dom_sf"/>
</dbReference>
<dbReference type="PROSITE" id="PS50887">
    <property type="entry name" value="GGDEF"/>
    <property type="match status" value="1"/>
</dbReference>
<dbReference type="InterPro" id="IPR050469">
    <property type="entry name" value="Diguanylate_Cyclase"/>
</dbReference>
<dbReference type="CDD" id="cd01949">
    <property type="entry name" value="GGDEF"/>
    <property type="match status" value="1"/>
</dbReference>
<dbReference type="Gene3D" id="1.25.40.10">
    <property type="entry name" value="Tetratricopeptide repeat domain"/>
    <property type="match status" value="1"/>
</dbReference>
<dbReference type="PANTHER" id="PTHR45138:SF9">
    <property type="entry name" value="DIGUANYLATE CYCLASE DGCM-RELATED"/>
    <property type="match status" value="1"/>
</dbReference>
<dbReference type="GO" id="GO:0052621">
    <property type="term" value="F:diguanylate cyclase activity"/>
    <property type="evidence" value="ECO:0007669"/>
    <property type="project" value="UniProtKB-EC"/>
</dbReference>
<keyword evidence="3" id="KW-1185">Reference proteome</keyword>
<keyword evidence="2" id="KW-0548">Nucleotidyltransferase</keyword>
<dbReference type="Gene3D" id="3.30.70.270">
    <property type="match status" value="1"/>
</dbReference>
<dbReference type="EMBL" id="JASCTH010000031">
    <property type="protein sequence ID" value="MDI6104247.1"/>
    <property type="molecule type" value="Genomic_DNA"/>
</dbReference>
<proteinExistence type="predicted"/>
<dbReference type="SUPFAM" id="SSF55073">
    <property type="entry name" value="Nucleotide cyclase"/>
    <property type="match status" value="1"/>
</dbReference>
<evidence type="ECO:0000313" key="2">
    <source>
        <dbReference type="EMBL" id="MDI6104247.1"/>
    </source>
</evidence>
<reference evidence="2 3" key="1">
    <citation type="submission" date="2023-05" db="EMBL/GenBank/DDBJ databases">
        <title>Actinoplanes sp. NEAU-A12 genome sequencing.</title>
        <authorList>
            <person name="Wang Z.-S."/>
        </authorList>
    </citation>
    <scope>NUCLEOTIDE SEQUENCE [LARGE SCALE GENOMIC DNA]</scope>
    <source>
        <strain evidence="2 3">NEAU-A12</strain>
    </source>
</reference>
<dbReference type="PANTHER" id="PTHR45138">
    <property type="entry name" value="REGULATORY COMPONENTS OF SENSORY TRANSDUCTION SYSTEM"/>
    <property type="match status" value="1"/>
</dbReference>
<sequence length="548" mass="59896">MVAWAGLGRAEAVDGETAEEQRVEAEIAAIEEQPRLDHDPAGMIVRARRLADRAERIDRPDLRHRTRMIEADMLSRQGDLPAAGRILHDVHAWAVAHRHPHLLTLSHWHLSGLFAQLGDATTAVEHAVRAMEILPTMTPAASTRLRMRCTLALADTYGDTGDYAAARERYAEAERMAVATAEINVRFLILNNLAYTEFQAGENAAASEAADRLLALVGRHDLVLDDSTRDTVGKIWLSAGRHAEAIALLQPSEKEYSNQYEEANSVASCLVTLAEAYRMAGELDQAETALRRCRRLCAERGLAAVEVEAQRVGAELLAAAGRFGEAFTAHKAFHAAAMRLHSAQRDARTRVLQVMYETEEALRAGERARQLAMRDPLTGLYNRRFVDAELPLLLHRAAETGTALSVAVLDLDYFKRINDTCSHEAGDRVLRQIADLLTARAQTLSGSFGARLGGEEFLFVMPGVDGPGAVAEMSGLCQTIRRHDWRPVTGHLPVTTSIGVSSSADGHGSAADLLREADMLLYRSKADGRDRITSADDRATASGPQAIR</sequence>
<gene>
    <name evidence="2" type="ORF">QLQ12_37215</name>
</gene>
<organism evidence="2 3">
    <name type="scientific">Actinoplanes sandaracinus</name>
    <dbReference type="NCBI Taxonomy" id="3045177"/>
    <lineage>
        <taxon>Bacteria</taxon>
        <taxon>Bacillati</taxon>
        <taxon>Actinomycetota</taxon>
        <taxon>Actinomycetes</taxon>
        <taxon>Micromonosporales</taxon>
        <taxon>Micromonosporaceae</taxon>
        <taxon>Actinoplanes</taxon>
    </lineage>
</organism>
<protein>
    <submittedName>
        <fullName evidence="2">Diguanylate cyclase</fullName>
        <ecNumber evidence="2">2.7.7.65</ecNumber>
    </submittedName>
</protein>
<dbReference type="InterPro" id="IPR000160">
    <property type="entry name" value="GGDEF_dom"/>
</dbReference>
<dbReference type="InterPro" id="IPR029787">
    <property type="entry name" value="Nucleotide_cyclase"/>
</dbReference>
<evidence type="ECO:0000313" key="3">
    <source>
        <dbReference type="Proteomes" id="UP001241758"/>
    </source>
</evidence>
<name>A0ABT6WWW8_9ACTN</name>
<dbReference type="SMART" id="SM00267">
    <property type="entry name" value="GGDEF"/>
    <property type="match status" value="1"/>
</dbReference>
<feature type="domain" description="GGDEF" evidence="1">
    <location>
        <begin position="402"/>
        <end position="537"/>
    </location>
</feature>
<dbReference type="InterPro" id="IPR043128">
    <property type="entry name" value="Rev_trsase/Diguanyl_cyclase"/>
</dbReference>
<evidence type="ECO:0000259" key="1">
    <source>
        <dbReference type="PROSITE" id="PS50887"/>
    </source>
</evidence>
<dbReference type="RefSeq" id="WP_282765591.1">
    <property type="nucleotide sequence ID" value="NZ_JASCTH010000031.1"/>
</dbReference>
<keyword evidence="2" id="KW-0808">Transferase</keyword>
<dbReference type="SUPFAM" id="SSF48452">
    <property type="entry name" value="TPR-like"/>
    <property type="match status" value="2"/>
</dbReference>